<evidence type="ECO:0000313" key="1">
    <source>
        <dbReference type="EMBL" id="DAF94523.1"/>
    </source>
</evidence>
<proteinExistence type="predicted"/>
<name>A0A8S5UJB3_9CAUD</name>
<dbReference type="EMBL" id="BK016093">
    <property type="protein sequence ID" value="DAF94523.1"/>
    <property type="molecule type" value="Genomic_DNA"/>
</dbReference>
<sequence>MILSALSVGLSLCCDSIIAQSRLLVKGFCDIFS</sequence>
<reference evidence="1" key="1">
    <citation type="journal article" date="2021" name="Proc. Natl. Acad. Sci. U.S.A.">
        <title>A Catalog of Tens of Thousands of Viruses from Human Metagenomes Reveals Hidden Associations with Chronic Diseases.</title>
        <authorList>
            <person name="Tisza M.J."/>
            <person name="Buck C.B."/>
        </authorList>
    </citation>
    <scope>NUCLEOTIDE SEQUENCE</scope>
    <source>
        <strain evidence="1">CtTDf8</strain>
    </source>
</reference>
<accession>A0A8S5UJB3</accession>
<protein>
    <submittedName>
        <fullName evidence="1">Uncharacterized protein</fullName>
    </submittedName>
</protein>
<organism evidence="1">
    <name type="scientific">Siphoviridae sp. ctTDf8</name>
    <dbReference type="NCBI Taxonomy" id="2825517"/>
    <lineage>
        <taxon>Viruses</taxon>
        <taxon>Duplodnaviria</taxon>
        <taxon>Heunggongvirae</taxon>
        <taxon>Uroviricota</taxon>
        <taxon>Caudoviricetes</taxon>
    </lineage>
</organism>